<evidence type="ECO:0000256" key="5">
    <source>
        <dbReference type="ARBA" id="ARBA00022777"/>
    </source>
</evidence>
<dbReference type="Gene3D" id="3.30.565.10">
    <property type="entry name" value="Histidine kinase-like ATPase, C-terminal domain"/>
    <property type="match status" value="2"/>
</dbReference>
<keyword evidence="7" id="KW-0812">Transmembrane</keyword>
<dbReference type="PRINTS" id="PR00344">
    <property type="entry name" value="BCTRLSENSOR"/>
</dbReference>
<feature type="domain" description="Histidine kinase" evidence="8">
    <location>
        <begin position="655"/>
        <end position="868"/>
    </location>
</feature>
<dbReference type="AlphaFoldDB" id="A0AAT9FJ61"/>
<dbReference type="SUPFAM" id="SSF47384">
    <property type="entry name" value="Homodimeric domain of signal transducing histidine kinase"/>
    <property type="match status" value="2"/>
</dbReference>
<dbReference type="SMART" id="SM00448">
    <property type="entry name" value="REC"/>
    <property type="match status" value="1"/>
</dbReference>
<accession>A0AAT9FJ61</accession>
<dbReference type="InterPro" id="IPR036097">
    <property type="entry name" value="HisK_dim/P_sf"/>
</dbReference>
<evidence type="ECO:0000259" key="8">
    <source>
        <dbReference type="PROSITE" id="PS50109"/>
    </source>
</evidence>
<dbReference type="PROSITE" id="PS50109">
    <property type="entry name" value="HIS_KIN"/>
    <property type="match status" value="2"/>
</dbReference>
<dbReference type="SMART" id="SM00388">
    <property type="entry name" value="HisKA"/>
    <property type="match status" value="2"/>
</dbReference>
<feature type="transmembrane region" description="Helical" evidence="7">
    <location>
        <begin position="53"/>
        <end position="71"/>
    </location>
</feature>
<evidence type="ECO:0000256" key="2">
    <source>
        <dbReference type="ARBA" id="ARBA00012438"/>
    </source>
</evidence>
<evidence type="ECO:0000256" key="1">
    <source>
        <dbReference type="ARBA" id="ARBA00000085"/>
    </source>
</evidence>
<evidence type="ECO:0000256" key="4">
    <source>
        <dbReference type="ARBA" id="ARBA00022679"/>
    </source>
</evidence>
<comment type="catalytic activity">
    <reaction evidence="1">
        <text>ATP + protein L-histidine = ADP + protein N-phospho-L-histidine.</text>
        <dbReference type="EC" id="2.7.13.3"/>
    </reaction>
</comment>
<dbReference type="FunFam" id="3.30.565.10:FF:000006">
    <property type="entry name" value="Sensor histidine kinase WalK"/>
    <property type="match status" value="1"/>
</dbReference>
<keyword evidence="7" id="KW-0472">Membrane</keyword>
<dbReference type="PROSITE" id="PS50110">
    <property type="entry name" value="RESPONSE_REGULATORY"/>
    <property type="match status" value="1"/>
</dbReference>
<organism evidence="10">
    <name type="scientific">Oceaniferula spumae</name>
    <dbReference type="NCBI Taxonomy" id="2979115"/>
    <lineage>
        <taxon>Bacteria</taxon>
        <taxon>Pseudomonadati</taxon>
        <taxon>Verrucomicrobiota</taxon>
        <taxon>Verrucomicrobiia</taxon>
        <taxon>Verrucomicrobiales</taxon>
        <taxon>Verrucomicrobiaceae</taxon>
        <taxon>Oceaniferula</taxon>
    </lineage>
</organism>
<dbReference type="InterPro" id="IPR005467">
    <property type="entry name" value="His_kinase_dom"/>
</dbReference>
<dbReference type="Gene3D" id="1.10.287.130">
    <property type="match status" value="2"/>
</dbReference>
<keyword evidence="4" id="KW-0808">Transferase</keyword>
<dbReference type="InterPro" id="IPR003594">
    <property type="entry name" value="HATPase_dom"/>
</dbReference>
<dbReference type="EMBL" id="AP026866">
    <property type="protein sequence ID" value="BDS06035.1"/>
    <property type="molecule type" value="Genomic_DNA"/>
</dbReference>
<protein>
    <recommendedName>
        <fullName evidence="2">histidine kinase</fullName>
        <ecNumber evidence="2">2.7.13.3</ecNumber>
    </recommendedName>
</protein>
<name>A0AAT9FJ61_9BACT</name>
<reference evidence="10" key="1">
    <citation type="submission" date="2024-07" db="EMBL/GenBank/DDBJ databases">
        <title>Complete genome sequence of Verrucomicrobiaceae bacterium NT6N.</title>
        <authorList>
            <person name="Huang C."/>
            <person name="Takami H."/>
            <person name="Hamasaki K."/>
        </authorList>
    </citation>
    <scope>NUCLEOTIDE SEQUENCE</scope>
    <source>
        <strain evidence="10">NT6N</strain>
    </source>
</reference>
<feature type="transmembrane region" description="Helical" evidence="7">
    <location>
        <begin position="27"/>
        <end position="47"/>
    </location>
</feature>
<evidence type="ECO:0000259" key="9">
    <source>
        <dbReference type="PROSITE" id="PS50110"/>
    </source>
</evidence>
<feature type="domain" description="Response regulatory" evidence="9">
    <location>
        <begin position="496"/>
        <end position="610"/>
    </location>
</feature>
<sequence length="868" mass="96093">MPDSTKQLKLLFKQSRLIARRKNCRQAAIFGGVFMLVGACLDAVVYPELLLEFLVVRVFCGVLLVLFGLAITRMKSDLISLIVVHVVGVLPLAGISYMIAVADGAASSYYAGLNLVLMGATLLLRWTAIDSAVNMVLCLLFYGMAVMVYGNTWREAFVPGYFIFVTGAIACAGTYFFNQGRFREFCLSKDVQDGKDQLEKSFKQLQAMDETKSRFFANISHELRTPLTLILGPAENLRSNGKYSKDVAFLEHLDTIEDNALRLLRLINDILDLVKLDSDEAPPRPETVNVTDFIHGITSHLRAIAALKNIDISCTSSCLEQEVVWLDRDRLEKIVLNLAVNAVKFTPPGGKISLGAETKDGNLYLSVVDNGQGMSKEDLENIFVRFWQADMSARRRHRGAGIGLALVKSLTDSMQGEISVSSEINKGTNFKIMIPAPMPETGALVDRESNTRDVLEKFNEKARLSGVESVKETVASERGALNTLVSNVPQETRRKRVLVADDEDAMRNFIARQLDDYEVLGARDGAEAWEIVQQEPLDLIILDLMMPGMDGIEVTTRIRSLPATSRIPIILVTAQASEVPRLNALEAGVNDFMSKPFSVVELRVRVRNLIASSEFEFKLAKSNVNLETAYEKLKEQRSILVQTEKLSSLGRMSAGIVHEVNNPLNYAKTALHALKSFDRQIPAEERDDFLEVLGDAQEGVSRVIGIVSDLRSFTRGDAAAMSRVVVKDMVESARRLSSQTLSGIRFDVDISPDLEINGNDGQLCQLFMNLFQNSARAIMVRGNGPEPQISVQAEERENGSVAVRVRDNGCGISKDDIEHMFEPFFTKNDVGEGMGLGLSICHRIIKQHGAEIDVKSEVGLYTEITIFF</sequence>
<evidence type="ECO:0000256" key="7">
    <source>
        <dbReference type="SAM" id="Phobius"/>
    </source>
</evidence>
<dbReference type="SUPFAM" id="SSF52172">
    <property type="entry name" value="CheY-like"/>
    <property type="match status" value="1"/>
</dbReference>
<keyword evidence="3 6" id="KW-0597">Phosphoprotein</keyword>
<feature type="modified residue" description="4-aspartylphosphate" evidence="6">
    <location>
        <position position="543"/>
    </location>
</feature>
<evidence type="ECO:0000256" key="6">
    <source>
        <dbReference type="PROSITE-ProRule" id="PRU00169"/>
    </source>
</evidence>
<keyword evidence="5 10" id="KW-0418">Kinase</keyword>
<dbReference type="InterPro" id="IPR011006">
    <property type="entry name" value="CheY-like_superfamily"/>
</dbReference>
<feature type="transmembrane region" description="Helical" evidence="7">
    <location>
        <begin position="156"/>
        <end position="177"/>
    </location>
</feature>
<dbReference type="Gene3D" id="3.40.50.2300">
    <property type="match status" value="1"/>
</dbReference>
<evidence type="ECO:0000256" key="3">
    <source>
        <dbReference type="ARBA" id="ARBA00022553"/>
    </source>
</evidence>
<dbReference type="SMART" id="SM00387">
    <property type="entry name" value="HATPase_c"/>
    <property type="match status" value="2"/>
</dbReference>
<dbReference type="Pfam" id="PF02518">
    <property type="entry name" value="HATPase_c"/>
    <property type="match status" value="2"/>
</dbReference>
<dbReference type="PANTHER" id="PTHR43547:SF2">
    <property type="entry name" value="HYBRID SIGNAL TRANSDUCTION HISTIDINE KINASE C"/>
    <property type="match status" value="1"/>
</dbReference>
<dbReference type="InterPro" id="IPR036890">
    <property type="entry name" value="HATPase_C_sf"/>
</dbReference>
<dbReference type="CDD" id="cd00082">
    <property type="entry name" value="HisKA"/>
    <property type="match status" value="2"/>
</dbReference>
<dbReference type="KEGG" id="osu:NT6N_10750"/>
<evidence type="ECO:0000313" key="10">
    <source>
        <dbReference type="EMBL" id="BDS06035.1"/>
    </source>
</evidence>
<dbReference type="Pfam" id="PF00072">
    <property type="entry name" value="Response_reg"/>
    <property type="match status" value="1"/>
</dbReference>
<dbReference type="InterPro" id="IPR003661">
    <property type="entry name" value="HisK_dim/P_dom"/>
</dbReference>
<proteinExistence type="predicted"/>
<dbReference type="Pfam" id="PF00512">
    <property type="entry name" value="HisKA"/>
    <property type="match status" value="2"/>
</dbReference>
<dbReference type="InterPro" id="IPR004358">
    <property type="entry name" value="Sig_transdc_His_kin-like_C"/>
</dbReference>
<dbReference type="InterPro" id="IPR001789">
    <property type="entry name" value="Sig_transdc_resp-reg_receiver"/>
</dbReference>
<keyword evidence="7" id="KW-1133">Transmembrane helix</keyword>
<gene>
    <name evidence="10" type="ORF">NT6N_10750</name>
</gene>
<dbReference type="PANTHER" id="PTHR43547">
    <property type="entry name" value="TWO-COMPONENT HISTIDINE KINASE"/>
    <property type="match status" value="1"/>
</dbReference>
<feature type="transmembrane region" description="Helical" evidence="7">
    <location>
        <begin position="78"/>
        <end position="100"/>
    </location>
</feature>
<dbReference type="GO" id="GO:0000155">
    <property type="term" value="F:phosphorelay sensor kinase activity"/>
    <property type="evidence" value="ECO:0007669"/>
    <property type="project" value="InterPro"/>
</dbReference>
<dbReference type="SUPFAM" id="SSF55874">
    <property type="entry name" value="ATPase domain of HSP90 chaperone/DNA topoisomerase II/histidine kinase"/>
    <property type="match status" value="2"/>
</dbReference>
<dbReference type="EC" id="2.7.13.3" evidence="2"/>
<feature type="transmembrane region" description="Helical" evidence="7">
    <location>
        <begin position="131"/>
        <end position="150"/>
    </location>
</feature>
<feature type="domain" description="Histidine kinase" evidence="8">
    <location>
        <begin position="218"/>
        <end position="438"/>
    </location>
</feature>